<evidence type="ECO:0000313" key="1">
    <source>
        <dbReference type="EMBL" id="MEA5139960.1"/>
    </source>
</evidence>
<comment type="caution">
    <text evidence="1">The sequence shown here is derived from an EMBL/GenBank/DDBJ whole genome shotgun (WGS) entry which is preliminary data.</text>
</comment>
<evidence type="ECO:0000313" key="2">
    <source>
        <dbReference type="Proteomes" id="UP001302949"/>
    </source>
</evidence>
<dbReference type="RefSeq" id="WP_323297119.1">
    <property type="nucleotide sequence ID" value="NZ_JAYFUM010000014.1"/>
</dbReference>
<accession>A0ABU5QAU7</accession>
<keyword evidence="2" id="KW-1185">Reference proteome</keyword>
<evidence type="ECO:0008006" key="3">
    <source>
        <dbReference type="Google" id="ProtNLM"/>
    </source>
</evidence>
<name>A0ABU5QAU7_9BACT</name>
<dbReference type="Proteomes" id="UP001302949">
    <property type="component" value="Unassembled WGS sequence"/>
</dbReference>
<proteinExistence type="predicted"/>
<dbReference type="EMBL" id="JAYFUM010000014">
    <property type="protein sequence ID" value="MEA5139960.1"/>
    <property type="molecule type" value="Genomic_DNA"/>
</dbReference>
<reference evidence="1 2" key="1">
    <citation type="submission" date="2023-12" db="EMBL/GenBank/DDBJ databases">
        <title>Novel species of the genus Arcicella isolated from rivers.</title>
        <authorList>
            <person name="Lu H."/>
        </authorList>
    </citation>
    <scope>NUCLEOTIDE SEQUENCE [LARGE SCALE GENOMIC DNA]</scope>
    <source>
        <strain evidence="1 2">KCTC 23307</strain>
    </source>
</reference>
<organism evidence="1 2">
    <name type="scientific">Arcicella rigui</name>
    <dbReference type="NCBI Taxonomy" id="797020"/>
    <lineage>
        <taxon>Bacteria</taxon>
        <taxon>Pseudomonadati</taxon>
        <taxon>Bacteroidota</taxon>
        <taxon>Cytophagia</taxon>
        <taxon>Cytophagales</taxon>
        <taxon>Flectobacillaceae</taxon>
        <taxon>Arcicella</taxon>
    </lineage>
</organism>
<gene>
    <name evidence="1" type="ORF">VB248_12480</name>
</gene>
<protein>
    <recommendedName>
        <fullName evidence="3">DUF4248 domain-containing protein</fullName>
    </recommendedName>
</protein>
<sequence length="61" mass="7102">METPKYKAMTRTQLAQRYQVCLKTFNKMLAKIPDFIIDKSTRILTPKEVLIIINHLGEPPD</sequence>